<evidence type="ECO:0000313" key="1">
    <source>
        <dbReference type="EMBL" id="ANZ76960.1"/>
    </source>
</evidence>
<dbReference type="Proteomes" id="UP000094565">
    <property type="component" value="Chromosome 3"/>
</dbReference>
<dbReference type="GO" id="GO:0000939">
    <property type="term" value="C:inner kinetochore"/>
    <property type="evidence" value="ECO:0007669"/>
    <property type="project" value="TreeGrafter"/>
</dbReference>
<proteinExistence type="predicted"/>
<evidence type="ECO:0000313" key="2">
    <source>
        <dbReference type="Proteomes" id="UP000094565"/>
    </source>
</evidence>
<dbReference type="EMBL" id="CP014586">
    <property type="protein sequence ID" value="ANZ76960.1"/>
    <property type="molecule type" value="Genomic_DNA"/>
</dbReference>
<dbReference type="PANTHER" id="PTHR48208">
    <property type="entry name" value="CENTROMERE PROTEIN I"/>
    <property type="match status" value="1"/>
</dbReference>
<protein>
    <submittedName>
        <fullName evidence="1">BA75_04094T0</fullName>
    </submittedName>
</protein>
<name>A0A1B2JG01_PICPA</name>
<dbReference type="GO" id="GO:0000070">
    <property type="term" value="P:mitotic sister chromatid segregation"/>
    <property type="evidence" value="ECO:0007669"/>
    <property type="project" value="TreeGrafter"/>
</dbReference>
<dbReference type="PANTHER" id="PTHR48208:SF2">
    <property type="entry name" value="CENTROMERE PROTEIN I"/>
    <property type="match status" value="1"/>
</dbReference>
<accession>A0A1B2JG01</accession>
<keyword evidence="2" id="KW-1185">Reference proteome</keyword>
<sequence>MGSDSDKTSKYLEVRSRLIQKLVEFNEEALNEETDKPKIAILKKKVNELLKGGVVIEKYGLDSYQTQKVLEIVLNVFNGRVFDKNTKLKLINQWLFTYETIEESSIIQIFSCLGVKSYFVQEEKLHIDIQGALLNWALLNHFQWKTYDQTVKLINLLIHYLAYKFVRRSLVLIILLSKNKVFGAQVSFSSLKLCLTFLDKDPDDLSLQLLIMMSSDFSVSITREQMRTIISTDSKTIKHWESVINVRKLYQSGSNKKVAQSLKQNLTFLQSIWNMTKEEVVPADQLTHSIGILKSQSAHHGYSAETVPDIIELLFALNVSSPDLQVSPTIYSFFREHNVEEDSSETEELKFLISKLMKVSDDLLQKLSVWLEYALISNNGQLDPQSRMILTELFPKILVILRYDQRYYLPVVKKVLFGQLGLSIVGIVPVWNWFPYMEEVSAKEFKEELLEKHSPDYQWLQPLAYSSWNDETISAMIIDKMLDIIFQYDEHTAERYFRLFKLSQFILQTQASRNIVIPPVLMYELLFSANGLLLDQCCHLVVRAKNYYNTHELDPFKQLNNAYVMDICNLLWRHRGFSIDQTARGAFLPPEFKQKLMTIQFYQQELEQEFNLFFHPSLLGIVTRLVKASSDSKYTGIVRKQQYEEQGLEGFDAFRIELLNGLDLAGFEGISNLLFTSLKSLLGHRMKS</sequence>
<dbReference type="AlphaFoldDB" id="A0A1B2JG01"/>
<reference evidence="1 2" key="1">
    <citation type="submission" date="2016-02" db="EMBL/GenBank/DDBJ databases">
        <title>Comparative genomic and transcriptomic foundation for Pichia pastoris.</title>
        <authorList>
            <person name="Love K.R."/>
            <person name="Shah K.A."/>
            <person name="Whittaker C.A."/>
            <person name="Wu J."/>
            <person name="Bartlett M.C."/>
            <person name="Ma D."/>
            <person name="Leeson R.L."/>
            <person name="Priest M."/>
            <person name="Young S.K."/>
            <person name="Love J.C."/>
        </authorList>
    </citation>
    <scope>NUCLEOTIDE SEQUENCE [LARGE SCALE GENOMIC DNA]</scope>
    <source>
        <strain evidence="1 2">ATCC 28485</strain>
    </source>
</reference>
<dbReference type="GO" id="GO:0034080">
    <property type="term" value="P:CENP-A containing chromatin assembly"/>
    <property type="evidence" value="ECO:0007669"/>
    <property type="project" value="TreeGrafter"/>
</dbReference>
<dbReference type="OrthoDB" id="6347512at2759"/>
<organism evidence="1 2">
    <name type="scientific">Komagataella pastoris</name>
    <name type="common">Yeast</name>
    <name type="synonym">Pichia pastoris</name>
    <dbReference type="NCBI Taxonomy" id="4922"/>
    <lineage>
        <taxon>Eukaryota</taxon>
        <taxon>Fungi</taxon>
        <taxon>Dikarya</taxon>
        <taxon>Ascomycota</taxon>
        <taxon>Saccharomycotina</taxon>
        <taxon>Pichiomycetes</taxon>
        <taxon>Pichiales</taxon>
        <taxon>Pichiaceae</taxon>
        <taxon>Komagataella</taxon>
    </lineage>
</organism>
<gene>
    <name evidence="1" type="primary">CTF3</name>
    <name evidence="1" type="ORF">ATY40_BA7504094</name>
</gene>